<dbReference type="OrthoDB" id="2056174at2"/>
<protein>
    <submittedName>
        <fullName evidence="1">Uncharacterized protein</fullName>
    </submittedName>
</protein>
<dbReference type="Proteomes" id="UP000029093">
    <property type="component" value="Unassembled WGS sequence"/>
</dbReference>
<accession>A0A086ZPH3</accession>
<comment type="caution">
    <text evidence="1">The sequence shown here is derived from an EMBL/GenBank/DDBJ whole genome shotgun (WGS) entry which is preliminary data.</text>
</comment>
<evidence type="ECO:0000313" key="2">
    <source>
        <dbReference type="Proteomes" id="UP000029093"/>
    </source>
</evidence>
<keyword evidence="2" id="KW-1185">Reference proteome</keyword>
<organism evidence="1 2">
    <name type="scientific">Bifidobacterium boum</name>
    <dbReference type="NCBI Taxonomy" id="78343"/>
    <lineage>
        <taxon>Bacteria</taxon>
        <taxon>Bacillati</taxon>
        <taxon>Actinomycetota</taxon>
        <taxon>Actinomycetes</taxon>
        <taxon>Bifidobacteriales</taxon>
        <taxon>Bifidobacteriaceae</taxon>
        <taxon>Bifidobacterium</taxon>
    </lineage>
</organism>
<evidence type="ECO:0000313" key="1">
    <source>
        <dbReference type="EMBL" id="KFI48423.1"/>
    </source>
</evidence>
<dbReference type="EMBL" id="JGYQ01000007">
    <property type="protein sequence ID" value="KFI48423.1"/>
    <property type="molecule type" value="Genomic_DNA"/>
</dbReference>
<gene>
    <name evidence="1" type="ORF">BBOU_0553</name>
</gene>
<dbReference type="AlphaFoldDB" id="A0A086ZPH3"/>
<proteinExistence type="predicted"/>
<reference evidence="1 2" key="1">
    <citation type="submission" date="2014-03" db="EMBL/GenBank/DDBJ databases">
        <title>Genomics of Bifidobacteria.</title>
        <authorList>
            <person name="Ventura M."/>
            <person name="Milani C."/>
            <person name="Lugli G.A."/>
        </authorList>
    </citation>
    <scope>NUCLEOTIDE SEQUENCE [LARGE SCALE GENOMIC DNA]</scope>
    <source>
        <strain evidence="1 2">LMG 10736</strain>
    </source>
</reference>
<sequence length="122" mass="12686">MSNLGWYQIMTTMAKKVGGPLKLAGLLVGGGAVACGGAVAGGVAIKNKVAKKLDEKKHEAAAAVVHTVTTEGQSNEGLVFTVGDQFKVLEVDGDAALIEKLGDDNNPYFVSAEFLKSISDYE</sequence>
<name>A0A086ZPH3_9BIFI</name>